<evidence type="ECO:0000313" key="5">
    <source>
        <dbReference type="Proteomes" id="UP000004816"/>
    </source>
</evidence>
<dbReference type="HOGENOM" id="CLU_037731_0_0_11"/>
<protein>
    <recommendedName>
        <fullName evidence="3">Septum formation-related domain-containing protein</fullName>
    </recommendedName>
</protein>
<dbReference type="Pfam" id="PF13845">
    <property type="entry name" value="Septum_form"/>
    <property type="match status" value="1"/>
</dbReference>
<gene>
    <name evidence="4" type="ORF">HMPREF9336_01588</name>
</gene>
<dbReference type="AlphaFoldDB" id="E5XQ16"/>
<dbReference type="Proteomes" id="UP000004816">
    <property type="component" value="Unassembled WGS sequence"/>
</dbReference>
<proteinExistence type="predicted"/>
<evidence type="ECO:0000313" key="4">
    <source>
        <dbReference type="EMBL" id="EFV13549.2"/>
    </source>
</evidence>
<feature type="domain" description="Septum formation-related" evidence="3">
    <location>
        <begin position="49"/>
        <end position="272"/>
    </location>
</feature>
<keyword evidence="2" id="KW-0732">Signal</keyword>
<reference evidence="4 5" key="1">
    <citation type="journal article" date="2011" name="Stand. Genomic Sci.">
        <title>High quality draft genome sequence of Segniliparus rugosus CDC 945(T)= (ATCC BAA-974(T)).</title>
        <authorList>
            <person name="Earl A.M."/>
            <person name="Desjardins C.A."/>
            <person name="Fitzgerald M.G."/>
            <person name="Arachchi H.M."/>
            <person name="Zeng Q."/>
            <person name="Mehta T."/>
            <person name="Griggs A."/>
            <person name="Birren B.W."/>
            <person name="Toney N.C."/>
            <person name="Carr J."/>
            <person name="Posey J."/>
            <person name="Butler W.R."/>
        </authorList>
    </citation>
    <scope>NUCLEOTIDE SEQUENCE [LARGE SCALE GENOMIC DNA]</scope>
    <source>
        <strain evidence="5">ATCC BAA-974 / DSM 45345 / CCUG 50838 / CIP 108380 / JCM 13579 / CDC 945</strain>
    </source>
</reference>
<feature type="chain" id="PRO_5003202876" description="Septum formation-related domain-containing protein" evidence="2">
    <location>
        <begin position="20"/>
        <end position="322"/>
    </location>
</feature>
<keyword evidence="5" id="KW-1185">Reference proteome</keyword>
<evidence type="ECO:0000259" key="3">
    <source>
        <dbReference type="Pfam" id="PF13845"/>
    </source>
</evidence>
<dbReference type="EMBL" id="ACZI02000001">
    <property type="protein sequence ID" value="EFV13549.2"/>
    <property type="molecule type" value="Genomic_DNA"/>
</dbReference>
<organism evidence="4 5">
    <name type="scientific">Segniliparus rugosus (strain ATCC BAA-974 / DSM 45345 / CCUG 50838 / CIP 108380 / JCM 13579 / CDC 945)</name>
    <dbReference type="NCBI Taxonomy" id="679197"/>
    <lineage>
        <taxon>Bacteria</taxon>
        <taxon>Bacillati</taxon>
        <taxon>Actinomycetota</taxon>
        <taxon>Actinomycetes</taxon>
        <taxon>Mycobacteriales</taxon>
        <taxon>Segniliparaceae</taxon>
        <taxon>Segniliparus</taxon>
    </lineage>
</organism>
<dbReference type="InterPro" id="IPR026004">
    <property type="entry name" value="Septum_form"/>
</dbReference>
<sequence>MLALRAVIAGVGFGSLAIAAAGASPAAREYVPDLVQSKQAEAERADSPGACFAAGPSGRPGAVVDCKHEHVFELAASINLNDYPGSAFTSSAYPDQKRIAAWNQQLCEPAVSAYLGERLDSLGRFKVGSLLSGEKAWARGEHVLRCGLEMPGGSHKLLVFTGKVADQDQSLTYDTGVCVGAERNMPTDPVDCSQPHAFEIVGQADLAAQFPGRADANPPSEDEQNDKLKDLCEKAAESYLGNADHLRDTTLDVNWTILKPQSWLVGSRKAVCFLAKHNDQGFAVLGGSVKGSLLVDGAKPVPPPKPTRSTSVPIAPPGRPRE</sequence>
<accession>E5XQ16</accession>
<feature type="region of interest" description="Disordered" evidence="1">
    <location>
        <begin position="296"/>
        <end position="322"/>
    </location>
</feature>
<dbReference type="RefSeq" id="WP_021030047.1">
    <property type="nucleotide sequence ID" value="NZ_KI391953.1"/>
</dbReference>
<feature type="signal peptide" evidence="2">
    <location>
        <begin position="1"/>
        <end position="19"/>
    </location>
</feature>
<evidence type="ECO:0000256" key="1">
    <source>
        <dbReference type="SAM" id="MobiDB-lite"/>
    </source>
</evidence>
<dbReference type="eggNOG" id="ENOG5030VN0">
    <property type="taxonomic scope" value="Bacteria"/>
</dbReference>
<name>E5XQ16_SEGRC</name>
<comment type="caution">
    <text evidence="4">The sequence shown here is derived from an EMBL/GenBank/DDBJ whole genome shotgun (WGS) entry which is preliminary data.</text>
</comment>
<dbReference type="STRING" id="679197.HMPREF9336_01588"/>
<evidence type="ECO:0000256" key="2">
    <source>
        <dbReference type="SAM" id="SignalP"/>
    </source>
</evidence>